<keyword evidence="2 6" id="KW-0812">Transmembrane</keyword>
<feature type="compositionally biased region" description="Low complexity" evidence="5">
    <location>
        <begin position="365"/>
        <end position="382"/>
    </location>
</feature>
<evidence type="ECO:0000256" key="2">
    <source>
        <dbReference type="ARBA" id="ARBA00022692"/>
    </source>
</evidence>
<feature type="compositionally biased region" description="Polar residues" evidence="5">
    <location>
        <begin position="231"/>
        <end position="243"/>
    </location>
</feature>
<dbReference type="PANTHER" id="PTHR23112">
    <property type="entry name" value="G PROTEIN-COUPLED RECEPTOR 157-RELATED"/>
    <property type="match status" value="1"/>
</dbReference>
<evidence type="ECO:0000313" key="10">
    <source>
        <dbReference type="Proteomes" id="UP001302745"/>
    </source>
</evidence>
<dbReference type="InterPro" id="IPR022596">
    <property type="entry name" value="GPR1/2/3_C"/>
</dbReference>
<dbReference type="InterPro" id="IPR023041">
    <property type="entry name" value="Glucose_rcpt_Git3-like_N"/>
</dbReference>
<feature type="non-terminal residue" evidence="9">
    <location>
        <position position="527"/>
    </location>
</feature>
<sequence>MSPNAAQFVSAVDSTQHMTRVLLILAFTFASISVMSTLYALYWLILLLIQSDFLKSMVFAVFPIVSFIAGKNIDSDSAFCQVSGFALAIGIQSSDIAVLLIALHSAMYIFRPRSGLYPYRQIAYLVFYLYPVLTASLAFIKGNGYENMGPYCYLRTDRGWARLSLSWIPRYIICASIVIIYVFIYLYIRRRMGDYGRRRRSEAMQPQLHRGSIGPRSPLLCYNGLIPSTPCSRRTSATDTISTAKDRHGPSSSIIGPARLGSARTSAEVPPGSRGSVRWNWAGFTPARTSGGSRPSLDDSSDPIPPKSPTLLSPPPAHTHRRNSASPTDNDPAAEPSTTAKSNPFHLDNPQPPFNRRPSHPPPTTSTSTTTQPLSTIPSIIPDPSFITITPPPCNNNNNNNHDEENEPENATAPPHDDDPPNLQKKKTLRQLRALFAYPLVYIIIWLFPFISHILGYDNDGLPAAASSSSYDQETKPATMMMTEEWGGGKEGGRTSPHWLLIISIISLSVQGAVDCVLFMTRETPWR</sequence>
<dbReference type="GO" id="GO:0004930">
    <property type="term" value="F:G protein-coupled receptor activity"/>
    <property type="evidence" value="ECO:0007669"/>
    <property type="project" value="TreeGrafter"/>
</dbReference>
<comment type="caution">
    <text evidence="9">The sequence shown here is derived from an EMBL/GenBank/DDBJ whole genome shotgun (WGS) entry which is preliminary data.</text>
</comment>
<feature type="transmembrane region" description="Helical" evidence="6">
    <location>
        <begin position="435"/>
        <end position="455"/>
    </location>
</feature>
<feature type="domain" description="Glucose receptor Git3-like N-terminal" evidence="7">
    <location>
        <begin position="21"/>
        <end position="194"/>
    </location>
</feature>
<feature type="domain" description="G protein-coupled receptor GPR1/2/3 C-terminal" evidence="8">
    <location>
        <begin position="425"/>
        <end position="527"/>
    </location>
</feature>
<feature type="transmembrane region" description="Helical" evidence="6">
    <location>
        <begin position="85"/>
        <end position="110"/>
    </location>
</feature>
<dbReference type="Pfam" id="PF11970">
    <property type="entry name" value="GPR_Gpa2_C"/>
    <property type="match status" value="1"/>
</dbReference>
<evidence type="ECO:0000259" key="8">
    <source>
        <dbReference type="Pfam" id="PF11970"/>
    </source>
</evidence>
<dbReference type="AlphaFoldDB" id="A0AAN6VDX2"/>
<keyword evidence="3 6" id="KW-1133">Transmembrane helix</keyword>
<keyword evidence="9" id="KW-0675">Receptor</keyword>
<gene>
    <name evidence="9" type="ORF">C8A00DRAFT_38694</name>
</gene>
<dbReference type="Proteomes" id="UP001302745">
    <property type="component" value="Unassembled WGS sequence"/>
</dbReference>
<feature type="transmembrane region" description="Helical" evidence="6">
    <location>
        <begin position="168"/>
        <end position="188"/>
    </location>
</feature>
<keyword evidence="4 6" id="KW-0472">Membrane</keyword>
<protein>
    <submittedName>
        <fullName evidence="9">G protein-coupled glucose receptor regulating Gpa2-domain-containing protein</fullName>
    </submittedName>
</protein>
<evidence type="ECO:0000256" key="4">
    <source>
        <dbReference type="ARBA" id="ARBA00023136"/>
    </source>
</evidence>
<dbReference type="PANTHER" id="PTHR23112:SF37">
    <property type="entry name" value="G PROTEIN-COUPLED RECEPTOR GPR1"/>
    <property type="match status" value="1"/>
</dbReference>
<evidence type="ECO:0000256" key="3">
    <source>
        <dbReference type="ARBA" id="ARBA00022989"/>
    </source>
</evidence>
<proteinExistence type="predicted"/>
<evidence type="ECO:0000313" key="9">
    <source>
        <dbReference type="EMBL" id="KAK4148725.1"/>
    </source>
</evidence>
<feature type="compositionally biased region" description="Pro residues" evidence="5">
    <location>
        <begin position="303"/>
        <end position="317"/>
    </location>
</feature>
<dbReference type="Pfam" id="PF11710">
    <property type="entry name" value="Git3"/>
    <property type="match status" value="1"/>
</dbReference>
<accession>A0AAN6VDX2</accession>
<keyword evidence="10" id="KW-1185">Reference proteome</keyword>
<feature type="region of interest" description="Disordered" evidence="5">
    <location>
        <begin position="231"/>
        <end position="424"/>
    </location>
</feature>
<evidence type="ECO:0000259" key="7">
    <source>
        <dbReference type="Pfam" id="PF11710"/>
    </source>
</evidence>
<feature type="transmembrane region" description="Helical" evidence="6">
    <location>
        <begin position="499"/>
        <end position="521"/>
    </location>
</feature>
<reference evidence="9" key="1">
    <citation type="journal article" date="2023" name="Mol. Phylogenet. Evol.">
        <title>Genome-scale phylogeny and comparative genomics of the fungal order Sordariales.</title>
        <authorList>
            <person name="Hensen N."/>
            <person name="Bonometti L."/>
            <person name="Westerberg I."/>
            <person name="Brannstrom I.O."/>
            <person name="Guillou S."/>
            <person name="Cros-Aarteil S."/>
            <person name="Calhoun S."/>
            <person name="Haridas S."/>
            <person name="Kuo A."/>
            <person name="Mondo S."/>
            <person name="Pangilinan J."/>
            <person name="Riley R."/>
            <person name="LaButti K."/>
            <person name="Andreopoulos B."/>
            <person name="Lipzen A."/>
            <person name="Chen C."/>
            <person name="Yan M."/>
            <person name="Daum C."/>
            <person name="Ng V."/>
            <person name="Clum A."/>
            <person name="Steindorff A."/>
            <person name="Ohm R.A."/>
            <person name="Martin F."/>
            <person name="Silar P."/>
            <person name="Natvig D.O."/>
            <person name="Lalanne C."/>
            <person name="Gautier V."/>
            <person name="Ament-Velasquez S.L."/>
            <person name="Kruys A."/>
            <person name="Hutchinson M.I."/>
            <person name="Powell A.J."/>
            <person name="Barry K."/>
            <person name="Miller A.N."/>
            <person name="Grigoriev I.V."/>
            <person name="Debuchy R."/>
            <person name="Gladieux P."/>
            <person name="Hiltunen Thoren M."/>
            <person name="Johannesson H."/>
        </authorList>
    </citation>
    <scope>NUCLEOTIDE SEQUENCE</scope>
    <source>
        <strain evidence="9">CBS 538.74</strain>
    </source>
</reference>
<dbReference type="GO" id="GO:0005886">
    <property type="term" value="C:plasma membrane"/>
    <property type="evidence" value="ECO:0007669"/>
    <property type="project" value="TreeGrafter"/>
</dbReference>
<dbReference type="GO" id="GO:0007189">
    <property type="term" value="P:adenylate cyclase-activating G protein-coupled receptor signaling pathway"/>
    <property type="evidence" value="ECO:0007669"/>
    <property type="project" value="TreeGrafter"/>
</dbReference>
<feature type="transmembrane region" description="Helical" evidence="6">
    <location>
        <begin position="20"/>
        <end position="49"/>
    </location>
</feature>
<comment type="subcellular location">
    <subcellularLocation>
        <location evidence="1">Membrane</location>
        <topology evidence="1">Multi-pass membrane protein</topology>
    </subcellularLocation>
</comment>
<feature type="compositionally biased region" description="Pro residues" evidence="5">
    <location>
        <begin position="350"/>
        <end position="364"/>
    </location>
</feature>
<dbReference type="SUPFAM" id="SSF81321">
    <property type="entry name" value="Family A G protein-coupled receptor-like"/>
    <property type="match status" value="1"/>
</dbReference>
<reference evidence="9" key="2">
    <citation type="submission" date="2023-05" db="EMBL/GenBank/DDBJ databases">
        <authorList>
            <consortium name="Lawrence Berkeley National Laboratory"/>
            <person name="Steindorff A."/>
            <person name="Hensen N."/>
            <person name="Bonometti L."/>
            <person name="Westerberg I."/>
            <person name="Brannstrom I.O."/>
            <person name="Guillou S."/>
            <person name="Cros-Aarteil S."/>
            <person name="Calhoun S."/>
            <person name="Haridas S."/>
            <person name="Kuo A."/>
            <person name="Mondo S."/>
            <person name="Pangilinan J."/>
            <person name="Riley R."/>
            <person name="Labutti K."/>
            <person name="Andreopoulos B."/>
            <person name="Lipzen A."/>
            <person name="Chen C."/>
            <person name="Yanf M."/>
            <person name="Daum C."/>
            <person name="Ng V."/>
            <person name="Clum A."/>
            <person name="Ohm R."/>
            <person name="Martin F."/>
            <person name="Silar P."/>
            <person name="Natvig D."/>
            <person name="Lalanne C."/>
            <person name="Gautier V."/>
            <person name="Ament-Velasquez S.L."/>
            <person name="Kruys A."/>
            <person name="Hutchinson M.I."/>
            <person name="Powell A.J."/>
            <person name="Barry K."/>
            <person name="Miller A.N."/>
            <person name="Grigoriev I.V."/>
            <person name="Debuchy R."/>
            <person name="Gladieux P."/>
            <person name="Thoren M.H."/>
            <person name="Johannesson H."/>
        </authorList>
    </citation>
    <scope>NUCLEOTIDE SEQUENCE</scope>
    <source>
        <strain evidence="9">CBS 538.74</strain>
    </source>
</reference>
<evidence type="ECO:0000256" key="5">
    <source>
        <dbReference type="SAM" id="MobiDB-lite"/>
    </source>
</evidence>
<dbReference type="EMBL" id="MU857274">
    <property type="protein sequence ID" value="KAK4148725.1"/>
    <property type="molecule type" value="Genomic_DNA"/>
</dbReference>
<name>A0AAN6VDX2_9PEZI</name>
<organism evidence="9 10">
    <name type="scientific">Chaetomidium leptoderma</name>
    <dbReference type="NCBI Taxonomy" id="669021"/>
    <lineage>
        <taxon>Eukaryota</taxon>
        <taxon>Fungi</taxon>
        <taxon>Dikarya</taxon>
        <taxon>Ascomycota</taxon>
        <taxon>Pezizomycotina</taxon>
        <taxon>Sordariomycetes</taxon>
        <taxon>Sordariomycetidae</taxon>
        <taxon>Sordariales</taxon>
        <taxon>Chaetomiaceae</taxon>
        <taxon>Chaetomidium</taxon>
    </lineage>
</organism>
<evidence type="ECO:0000256" key="1">
    <source>
        <dbReference type="ARBA" id="ARBA00004141"/>
    </source>
</evidence>
<evidence type="ECO:0000256" key="6">
    <source>
        <dbReference type="SAM" id="Phobius"/>
    </source>
</evidence>
<dbReference type="Gene3D" id="1.20.1070.10">
    <property type="entry name" value="Rhodopsin 7-helix transmembrane proteins"/>
    <property type="match status" value="1"/>
</dbReference>
<feature type="transmembrane region" description="Helical" evidence="6">
    <location>
        <begin position="122"/>
        <end position="140"/>
    </location>
</feature>